<reference evidence="3" key="1">
    <citation type="journal article" date="2019" name="Philos. Trans. R. Soc. Lond., B, Biol. Sci.">
        <title>Targeted metagenomic recovery of four divergent viruses reveals shared and distinctive characteristics of giant viruses of marine eukaryotes.</title>
        <authorList>
            <person name="Needham D.M."/>
            <person name="Poirier C."/>
            <person name="Hehenberger E."/>
            <person name="Jimenez V."/>
            <person name="Swalwell J.E."/>
            <person name="Santoro A.E."/>
            <person name="Worden A.Z."/>
        </authorList>
    </citation>
    <scope>NUCLEOTIDE SEQUENCE</scope>
    <source>
        <strain evidence="3">MPacV-611</strain>
    </source>
</reference>
<dbReference type="HAMAP" id="MF_00216">
    <property type="entry name" value="aIF_1A"/>
    <property type="match status" value="1"/>
</dbReference>
<protein>
    <recommendedName>
        <fullName evidence="2">S1-like domain-containing protein</fullName>
    </recommendedName>
</protein>
<evidence type="ECO:0000259" key="2">
    <source>
        <dbReference type="PROSITE" id="PS50832"/>
    </source>
</evidence>
<proteinExistence type="inferred from homology"/>
<dbReference type="InterPro" id="IPR001253">
    <property type="entry name" value="TIF_eIF-1A"/>
</dbReference>
<dbReference type="InterPro" id="IPR006196">
    <property type="entry name" value="RNA-binding_domain_S1_IF1"/>
</dbReference>
<feature type="region of interest" description="Disordered" evidence="1">
    <location>
        <begin position="1"/>
        <end position="23"/>
    </location>
</feature>
<dbReference type="SUPFAM" id="SSF50249">
    <property type="entry name" value="Nucleic acid-binding proteins"/>
    <property type="match status" value="1"/>
</dbReference>
<evidence type="ECO:0000313" key="3">
    <source>
        <dbReference type="EMBL" id="QFG74761.1"/>
    </source>
</evidence>
<dbReference type="SMART" id="SM00652">
    <property type="entry name" value="eIF1a"/>
    <property type="match status" value="1"/>
</dbReference>
<dbReference type="InterPro" id="IPR012340">
    <property type="entry name" value="NA-bd_OB-fold"/>
</dbReference>
<dbReference type="Gene3D" id="2.40.50.140">
    <property type="entry name" value="Nucleic acid-binding proteins"/>
    <property type="match status" value="1"/>
</dbReference>
<accession>A0A5J6VMR6</accession>
<evidence type="ECO:0000256" key="1">
    <source>
        <dbReference type="SAM" id="MobiDB-lite"/>
    </source>
</evidence>
<dbReference type="PANTHER" id="PTHR21668">
    <property type="entry name" value="EIF-1A"/>
    <property type="match status" value="1"/>
</dbReference>
<feature type="domain" description="S1-like" evidence="2">
    <location>
        <begin position="19"/>
        <end position="94"/>
    </location>
</feature>
<dbReference type="GO" id="GO:0003723">
    <property type="term" value="F:RNA binding"/>
    <property type="evidence" value="ECO:0007669"/>
    <property type="project" value="InterPro"/>
</dbReference>
<organism evidence="3">
    <name type="scientific">Megaviridae environmental sample</name>
    <dbReference type="NCBI Taxonomy" id="1737588"/>
    <lineage>
        <taxon>Viruses</taxon>
        <taxon>Varidnaviria</taxon>
        <taxon>Bamfordvirae</taxon>
        <taxon>Nucleocytoviricota</taxon>
        <taxon>Megaviricetes</taxon>
        <taxon>Imitervirales</taxon>
        <taxon>Mimiviridae</taxon>
        <taxon>environmental samples</taxon>
    </lineage>
</organism>
<dbReference type="EMBL" id="MN448290">
    <property type="protein sequence ID" value="QFG74761.1"/>
    <property type="molecule type" value="Genomic_DNA"/>
</dbReference>
<sequence length="146" mass="16626">MPYRKKGGNNATRQKNKHTELQYPDASNGEILGHITKLQGNCQFDITTIAGDEKKASLRGVIKKRSRCRIGDLVLIEPLTEDPTGKYQVIFKYTSDQVARLKKEGCLNNVEQQDSEDEEPDFMFTSEVKSKDEKIDIDNTEFIDLI</sequence>
<name>A0A5J6VMR6_9VIRU</name>
<dbReference type="PROSITE" id="PS50832">
    <property type="entry name" value="S1_IF1_TYPE"/>
    <property type="match status" value="1"/>
</dbReference>